<gene>
    <name evidence="3" type="ORF">J4050_13050</name>
</gene>
<keyword evidence="1" id="KW-0732">Signal</keyword>
<feature type="domain" description="Beta-lactamase-related" evidence="2">
    <location>
        <begin position="53"/>
        <end position="367"/>
    </location>
</feature>
<dbReference type="Pfam" id="PF00144">
    <property type="entry name" value="Beta-lactamase"/>
    <property type="match status" value="1"/>
</dbReference>
<reference evidence="3 4" key="1">
    <citation type="submission" date="2021-03" db="EMBL/GenBank/DDBJ databases">
        <title>Winogradskyella sp. nov., isolated from costal sediment.</title>
        <authorList>
            <person name="Gao C."/>
        </authorList>
    </citation>
    <scope>NUCLEOTIDE SEQUENCE [LARGE SCALE GENOMIC DNA]</scope>
    <source>
        <strain evidence="3 4">DF17</strain>
    </source>
</reference>
<dbReference type="EMBL" id="JAGEVF010000011">
    <property type="protein sequence ID" value="MBO3117677.1"/>
    <property type="molecule type" value="Genomic_DNA"/>
</dbReference>
<evidence type="ECO:0000256" key="1">
    <source>
        <dbReference type="SAM" id="SignalP"/>
    </source>
</evidence>
<name>A0ABS3T4L1_9FLAO</name>
<dbReference type="InterPro" id="IPR012338">
    <property type="entry name" value="Beta-lactam/transpept-like"/>
</dbReference>
<accession>A0ABS3T4L1</accession>
<organism evidence="3 4">
    <name type="scientific">Winogradskyella pelagia</name>
    <dbReference type="NCBI Taxonomy" id="2819984"/>
    <lineage>
        <taxon>Bacteria</taxon>
        <taxon>Pseudomonadati</taxon>
        <taxon>Bacteroidota</taxon>
        <taxon>Flavobacteriia</taxon>
        <taxon>Flavobacteriales</taxon>
        <taxon>Flavobacteriaceae</taxon>
        <taxon>Winogradskyella</taxon>
    </lineage>
</organism>
<dbReference type="SUPFAM" id="SSF56601">
    <property type="entry name" value="beta-lactamase/transpeptidase-like"/>
    <property type="match status" value="1"/>
</dbReference>
<dbReference type="Gene3D" id="3.40.710.10">
    <property type="entry name" value="DD-peptidase/beta-lactamase superfamily"/>
    <property type="match status" value="1"/>
</dbReference>
<dbReference type="Proteomes" id="UP000676776">
    <property type="component" value="Unassembled WGS sequence"/>
</dbReference>
<dbReference type="PANTHER" id="PTHR46825:SF12">
    <property type="entry name" value="PENICILLIN-BINDING PROTEIN 4"/>
    <property type="match status" value="1"/>
</dbReference>
<feature type="chain" id="PRO_5045600951" evidence="1">
    <location>
        <begin position="19"/>
        <end position="486"/>
    </location>
</feature>
<dbReference type="PANTHER" id="PTHR46825">
    <property type="entry name" value="D-ALANYL-D-ALANINE-CARBOXYPEPTIDASE/ENDOPEPTIDASE AMPH"/>
    <property type="match status" value="1"/>
</dbReference>
<dbReference type="InterPro" id="IPR050491">
    <property type="entry name" value="AmpC-like"/>
</dbReference>
<sequence length="486" mass="54294">MKKFIHLAIVLLVMQSCAQKDSSANFDSEINTIENGLITSIVIEGEKPVTYSIEERMDFYKVPGMSLAIVKNGELHWAKGYGMANTNDSIEVTSTTLFQAGSISKPIAALAALKLAEEGKLDLDTDVNTYLKDWKVEDNEFTKDEKVTVRRLLTHTAGMTVHGFPGYKPTDTFPSITQVLNGKGNTPRIFVDTRPDSIWRYSGGGYTVMEKVVEDISGMPLEDYLEANILNPMEMQNSTYAQPLPKEFHNEVSAAYDYEGNIIEGLWHNYPEQAAAGLWTTPTDLAKYYSEVYNINNGKPDGVLSKTTIDKMLTKHKNNWGLGPAINDEGEALKFGHGGKNAGFTNNMVGFVNSGDAIIVMTNADNGGSLVEEIIRSASQYYDWNLAEPRTIRLAAPSDYDLNPLLGKYLYTEEIPDIGKYYVHLSRDGEQLIIDNPNTGERDVMRAMDALSFIDVSDGDEMRFTKTKDNIGFLFNNRFQFYKVEE</sequence>
<evidence type="ECO:0000313" key="3">
    <source>
        <dbReference type="EMBL" id="MBO3117677.1"/>
    </source>
</evidence>
<feature type="signal peptide" evidence="1">
    <location>
        <begin position="1"/>
        <end position="18"/>
    </location>
</feature>
<comment type="caution">
    <text evidence="3">The sequence shown here is derived from an EMBL/GenBank/DDBJ whole genome shotgun (WGS) entry which is preliminary data.</text>
</comment>
<proteinExistence type="predicted"/>
<dbReference type="InterPro" id="IPR001466">
    <property type="entry name" value="Beta-lactam-related"/>
</dbReference>
<keyword evidence="4" id="KW-1185">Reference proteome</keyword>
<protein>
    <submittedName>
        <fullName evidence="3">Beta-lactamase family protein</fullName>
    </submittedName>
</protein>
<evidence type="ECO:0000313" key="4">
    <source>
        <dbReference type="Proteomes" id="UP000676776"/>
    </source>
</evidence>
<evidence type="ECO:0000259" key="2">
    <source>
        <dbReference type="Pfam" id="PF00144"/>
    </source>
</evidence>
<dbReference type="RefSeq" id="WP_208155031.1">
    <property type="nucleotide sequence ID" value="NZ_JAGEVF010000011.1"/>
</dbReference>
<dbReference type="PROSITE" id="PS51257">
    <property type="entry name" value="PROKAR_LIPOPROTEIN"/>
    <property type="match status" value="1"/>
</dbReference>